<dbReference type="InParanoid" id="A0A6J2VTJ2"/>
<keyword evidence="4" id="KW-0325">Glycoprotein</keyword>
<dbReference type="PANTHER" id="PTHR11967:SF2">
    <property type="entry name" value="ALPHA-1-ACID GLYCOPROTEIN 1"/>
    <property type="match status" value="1"/>
</dbReference>
<name>A0A6J2VTJ2_CHACN</name>
<evidence type="ECO:0000256" key="5">
    <source>
        <dbReference type="SAM" id="SignalP"/>
    </source>
</evidence>
<feature type="signal peptide" evidence="5">
    <location>
        <begin position="1"/>
        <end position="18"/>
    </location>
</feature>
<keyword evidence="2" id="KW-0964">Secreted</keyword>
<dbReference type="PANTHER" id="PTHR11967">
    <property type="entry name" value="ALPHA-1-ACID GLYCOPROTEIN"/>
    <property type="match status" value="1"/>
</dbReference>
<reference evidence="7" key="1">
    <citation type="submission" date="2025-08" db="UniProtKB">
        <authorList>
            <consortium name="RefSeq"/>
        </authorList>
    </citation>
    <scope>IDENTIFICATION</scope>
</reference>
<dbReference type="InterPro" id="IPR012674">
    <property type="entry name" value="Calycin"/>
</dbReference>
<proteinExistence type="predicted"/>
<dbReference type="GO" id="GO:0005576">
    <property type="term" value="C:extracellular region"/>
    <property type="evidence" value="ECO:0007669"/>
    <property type="project" value="UniProtKB-SubCell"/>
</dbReference>
<evidence type="ECO:0000313" key="6">
    <source>
        <dbReference type="Proteomes" id="UP000504632"/>
    </source>
</evidence>
<dbReference type="RefSeq" id="XP_030635253.1">
    <property type="nucleotide sequence ID" value="XM_030779393.1"/>
</dbReference>
<evidence type="ECO:0000256" key="4">
    <source>
        <dbReference type="ARBA" id="ARBA00023180"/>
    </source>
</evidence>
<gene>
    <name evidence="7" type="primary">LOC115816437</name>
</gene>
<evidence type="ECO:0000256" key="1">
    <source>
        <dbReference type="ARBA" id="ARBA00004613"/>
    </source>
</evidence>
<keyword evidence="3 5" id="KW-0732">Signal</keyword>
<dbReference type="SUPFAM" id="SSF50814">
    <property type="entry name" value="Lipocalins"/>
    <property type="match status" value="1"/>
</dbReference>
<evidence type="ECO:0000256" key="3">
    <source>
        <dbReference type="ARBA" id="ARBA00022729"/>
    </source>
</evidence>
<organism evidence="6 7">
    <name type="scientific">Chanos chanos</name>
    <name type="common">Milkfish</name>
    <name type="synonym">Mugil chanos</name>
    <dbReference type="NCBI Taxonomy" id="29144"/>
    <lineage>
        <taxon>Eukaryota</taxon>
        <taxon>Metazoa</taxon>
        <taxon>Chordata</taxon>
        <taxon>Craniata</taxon>
        <taxon>Vertebrata</taxon>
        <taxon>Euteleostomi</taxon>
        <taxon>Actinopterygii</taxon>
        <taxon>Neopterygii</taxon>
        <taxon>Teleostei</taxon>
        <taxon>Ostariophysi</taxon>
        <taxon>Gonorynchiformes</taxon>
        <taxon>Chanidae</taxon>
        <taxon>Chanos</taxon>
    </lineage>
</organism>
<protein>
    <submittedName>
        <fullName evidence="7">Saxitoxin and tetrodotoxin-binding protein 1</fullName>
    </submittedName>
</protein>
<dbReference type="AlphaFoldDB" id="A0A6J2VTJ2"/>
<feature type="chain" id="PRO_5026849069" evidence="5">
    <location>
        <begin position="19"/>
        <end position="198"/>
    </location>
</feature>
<dbReference type="GeneID" id="115816437"/>
<evidence type="ECO:0000256" key="2">
    <source>
        <dbReference type="ARBA" id="ARBA00022525"/>
    </source>
</evidence>
<keyword evidence="6" id="KW-1185">Reference proteome</keyword>
<sequence length="198" mass="21592">MRTQIAIALLGLLAFTDAAPLDCEELVKPIAYHDDYTSIMGKWIFTQGFSDGQLFTTILEKVNSSWMAFEPSPVPDTFPLSQGNMIGGLCEFTSTNTTVINGTFLASEKNVTSTGIFLPSCSDCLTMSFKSDAAGQTINSLYLFVREGKDATFDTFQKQAECLGYKGAPSFTYNGVTELCKIKDSTSDSKSSEGQHHH</sequence>
<accession>A0A6J2VTJ2</accession>
<dbReference type="Gene3D" id="2.40.128.20">
    <property type="match status" value="1"/>
</dbReference>
<comment type="subcellular location">
    <subcellularLocation>
        <location evidence="1">Secreted</location>
    </subcellularLocation>
</comment>
<dbReference type="OrthoDB" id="8678705at2759"/>
<evidence type="ECO:0000313" key="7">
    <source>
        <dbReference type="RefSeq" id="XP_030635253.1"/>
    </source>
</evidence>
<dbReference type="Proteomes" id="UP000504632">
    <property type="component" value="Chromosome 1"/>
</dbReference>